<evidence type="ECO:0000313" key="5">
    <source>
        <dbReference type="Proteomes" id="UP000474758"/>
    </source>
</evidence>
<reference evidence="4 5" key="1">
    <citation type="submission" date="2020-02" db="EMBL/GenBank/DDBJ databases">
        <title>Rhodobacter translucens sp. nov., a novel bacterium isolated from activated sludge.</title>
        <authorList>
            <person name="Liu J."/>
        </authorList>
    </citation>
    <scope>NUCLEOTIDE SEQUENCE [LARGE SCALE GENOMIC DNA]</scope>
    <source>
        <strain evidence="4 5">HX-7-19</strain>
    </source>
</reference>
<feature type="domain" description="Endonuclease/exonuclease/phosphatase" evidence="3">
    <location>
        <begin position="43"/>
        <end position="302"/>
    </location>
</feature>
<dbReference type="InterPro" id="IPR005135">
    <property type="entry name" value="Endo/exonuclease/phosphatase"/>
</dbReference>
<keyword evidence="5" id="KW-1185">Reference proteome</keyword>
<dbReference type="Pfam" id="PF03372">
    <property type="entry name" value="Exo_endo_phos"/>
    <property type="match status" value="1"/>
</dbReference>
<dbReference type="PANTHER" id="PTHR41349">
    <property type="match status" value="1"/>
</dbReference>
<evidence type="ECO:0000256" key="1">
    <source>
        <dbReference type="SAM" id="MobiDB-lite"/>
    </source>
</evidence>
<comment type="caution">
    <text evidence="4">The sequence shown here is derived from an EMBL/GenBank/DDBJ whole genome shotgun (WGS) entry which is preliminary data.</text>
</comment>
<evidence type="ECO:0000313" key="4">
    <source>
        <dbReference type="EMBL" id="NGQ91787.1"/>
    </source>
</evidence>
<dbReference type="Proteomes" id="UP000474758">
    <property type="component" value="Unassembled WGS sequence"/>
</dbReference>
<dbReference type="EMBL" id="JAALFE010000012">
    <property type="protein sequence ID" value="NGQ91787.1"/>
    <property type="molecule type" value="Genomic_DNA"/>
</dbReference>
<dbReference type="PANTHER" id="PTHR41349:SF1">
    <property type="entry name" value="PROTEIN CBG08683"/>
    <property type="match status" value="1"/>
</dbReference>
<dbReference type="Gene3D" id="3.60.10.10">
    <property type="entry name" value="Endonuclease/exonuclease/phosphatase"/>
    <property type="match status" value="1"/>
</dbReference>
<feature type="chain" id="PRO_5026869269" description="Endonuclease/exonuclease/phosphatase domain-containing protein" evidence="2">
    <location>
        <begin position="29"/>
        <end position="507"/>
    </location>
</feature>
<evidence type="ECO:0000256" key="2">
    <source>
        <dbReference type="SAM" id="SignalP"/>
    </source>
</evidence>
<dbReference type="RefSeq" id="WP_165050732.1">
    <property type="nucleotide sequence ID" value="NZ_JAALFE010000012.1"/>
</dbReference>
<feature type="signal peptide" evidence="2">
    <location>
        <begin position="1"/>
        <end position="28"/>
    </location>
</feature>
<dbReference type="InterPro" id="IPR036691">
    <property type="entry name" value="Endo/exonu/phosph_ase_sf"/>
</dbReference>
<keyword evidence="2" id="KW-0732">Signal</keyword>
<proteinExistence type="predicted"/>
<name>A0A6M1TVQ6_9RHOB</name>
<dbReference type="GO" id="GO:0003824">
    <property type="term" value="F:catalytic activity"/>
    <property type="evidence" value="ECO:0007669"/>
    <property type="project" value="InterPro"/>
</dbReference>
<evidence type="ECO:0000259" key="3">
    <source>
        <dbReference type="Pfam" id="PF03372"/>
    </source>
</evidence>
<sequence>MRLAPALPRLACLLLPLLLAAAPAPAQAQAQAQAEDAVRIKVLSFNIWYGGDQVSFARVIDAIRLADADIVGLQEPDGRSAEIAALAGYPYVDTRRHILSRFPLFDSGAGETTATAAPPYSTAGLDPDALHVWAEVAPGRVVALANTHLTSDPYGPELLRDGASPAEVLANETDTRLPEAEALITGLAPVIASGAPVLLTGDFNSPSHRDWTGDRALAWPVSTALEAAGFTDTFRAANPDPATRPGLTWTPGRPAPVIPEGETLDRIDFVWLANGRTLSSLVMGEAGNPQNGLSVTPWPSDHRAVLSEVEVTPLPAPPRIAVEPRPVQAGGSFLLRALLPGGGTYSAYVLPPGAGPDQALTGIADVDIADRPTLRLSTLGLEPGPHDAVLLDAEGTEIARTTFHITPQDGLARMEVTAPVIQGSPVSLRFANAPGFKLDWVGIYRKGDPSVYNYLGFAYTGARIAGELTFPAEELYEELTPGDYEARLMFDDHYRVMAVAPFTVAAP</sequence>
<organism evidence="4 5">
    <name type="scientific">Paragemmobacter kunshanensis</name>
    <dbReference type="NCBI Taxonomy" id="2583234"/>
    <lineage>
        <taxon>Bacteria</taxon>
        <taxon>Pseudomonadati</taxon>
        <taxon>Pseudomonadota</taxon>
        <taxon>Alphaproteobacteria</taxon>
        <taxon>Rhodobacterales</taxon>
        <taxon>Paracoccaceae</taxon>
        <taxon>Paragemmobacter</taxon>
    </lineage>
</organism>
<accession>A0A6M1TVQ6</accession>
<gene>
    <name evidence="4" type="ORF">G5V65_12850</name>
</gene>
<dbReference type="AlphaFoldDB" id="A0A6M1TVQ6"/>
<protein>
    <recommendedName>
        <fullName evidence="3">Endonuclease/exonuclease/phosphatase domain-containing protein</fullName>
    </recommendedName>
</protein>
<dbReference type="SUPFAM" id="SSF56219">
    <property type="entry name" value="DNase I-like"/>
    <property type="match status" value="1"/>
</dbReference>
<feature type="region of interest" description="Disordered" evidence="1">
    <location>
        <begin position="234"/>
        <end position="254"/>
    </location>
</feature>